<dbReference type="STRING" id="402612.FP0494"/>
<dbReference type="OrthoDB" id="981332at2"/>
<dbReference type="KEGG" id="fps:FP0494"/>
<feature type="transmembrane region" description="Helical" evidence="1">
    <location>
        <begin position="58"/>
        <end position="81"/>
    </location>
</feature>
<gene>
    <name evidence="2" type="ordered locus">FP0494</name>
</gene>
<evidence type="ECO:0000313" key="3">
    <source>
        <dbReference type="Proteomes" id="UP000006394"/>
    </source>
</evidence>
<dbReference type="EMBL" id="AM398681">
    <property type="protein sequence ID" value="CAL42600.1"/>
    <property type="molecule type" value="Genomic_DNA"/>
</dbReference>
<organism evidence="2 3">
    <name type="scientific">Flavobacterium psychrophilum (strain ATCC 49511 / DSM 21280 / CIP 103535 / JIP02/86)</name>
    <dbReference type="NCBI Taxonomy" id="402612"/>
    <lineage>
        <taxon>Bacteria</taxon>
        <taxon>Pseudomonadati</taxon>
        <taxon>Bacteroidota</taxon>
        <taxon>Flavobacteriia</taxon>
        <taxon>Flavobacteriales</taxon>
        <taxon>Flavobacteriaceae</taxon>
        <taxon>Flavobacterium</taxon>
    </lineage>
</organism>
<reference evidence="2 3" key="1">
    <citation type="journal article" date="2007" name="Nat. Biotechnol.">
        <title>Complete genome sequence of the fish pathogen Flavobacterium psychrophilum.</title>
        <authorList>
            <person name="Duchaud E."/>
            <person name="Boussaha M."/>
            <person name="Loux V."/>
            <person name="Bernardet J.F."/>
            <person name="Michel C."/>
            <person name="Kerouault B."/>
            <person name="Mondot S."/>
            <person name="Nicolas P."/>
            <person name="Bossy R."/>
            <person name="Caron C."/>
            <person name="Bessieres P."/>
            <person name="Gibrat J.F."/>
            <person name="Claverol S."/>
            <person name="Dumetz F."/>
            <person name="Le Henaff M."/>
            <person name="Benmansour A."/>
        </authorList>
    </citation>
    <scope>NUCLEOTIDE SEQUENCE [LARGE SCALE GENOMIC DNA]</scope>
    <source>
        <strain evidence="3">ATCC 49511 / DSM 21280 / CIP 103535 / JIP02/86</strain>
    </source>
</reference>
<dbReference type="PATRIC" id="fig|402612.5.peg.504"/>
<dbReference type="GeneID" id="66552827"/>
<keyword evidence="1 2" id="KW-0812">Transmembrane</keyword>
<dbReference type="EnsemblBacteria" id="CAL42600">
    <property type="protein sequence ID" value="CAL42600"/>
    <property type="gene ID" value="FP0494"/>
</dbReference>
<sequence length="213" mass="25306">MNVFSKRLDKFKSFYNNPNPFKNKADDFVFRFFGVSLIFVILRIIIDYFSKEYVIKGMYEYVAFAIVQLSIILACFFSLILKNIFVKSQIKSLEPITSDTKESESKNISDEEKLDDKLVENLIDIKDELKLKSQKQFAFLLLCSKENNFQLRSDTWFLEHFNKIFKIEIKAQFLSQVKNEINFILNLNNDLSRNQEKYLKLYHDIQDKLNSNI</sequence>
<evidence type="ECO:0000313" key="2">
    <source>
        <dbReference type="EMBL" id="CAL42600.1"/>
    </source>
</evidence>
<dbReference type="Proteomes" id="UP000006394">
    <property type="component" value="Chromosome"/>
</dbReference>
<keyword evidence="3" id="KW-1185">Reference proteome</keyword>
<feature type="transmembrane region" description="Helical" evidence="1">
    <location>
        <begin position="28"/>
        <end position="46"/>
    </location>
</feature>
<name>A6GWX7_FLAPJ</name>
<proteinExistence type="predicted"/>
<keyword evidence="1" id="KW-0472">Membrane</keyword>
<dbReference type="HOGENOM" id="CLU_1198353_0_0_10"/>
<keyword evidence="1" id="KW-1133">Transmembrane helix</keyword>
<dbReference type="AlphaFoldDB" id="A6GWX7"/>
<dbReference type="RefSeq" id="WP_011962658.1">
    <property type="nucleotide sequence ID" value="NC_009613.3"/>
</dbReference>
<evidence type="ECO:0000256" key="1">
    <source>
        <dbReference type="SAM" id="Phobius"/>
    </source>
</evidence>
<protein>
    <submittedName>
        <fullName evidence="2">Hypothetical transmembrane protein</fullName>
    </submittedName>
</protein>
<accession>A6GWX7</accession>